<evidence type="ECO:0000313" key="4">
    <source>
        <dbReference type="Proteomes" id="UP000054248"/>
    </source>
</evidence>
<evidence type="ECO:0000259" key="2">
    <source>
        <dbReference type="PROSITE" id="PS50011"/>
    </source>
</evidence>
<dbReference type="InterPro" id="IPR011009">
    <property type="entry name" value="Kinase-like_dom_sf"/>
</dbReference>
<gene>
    <name evidence="3" type="ORF">M407DRAFT_20831</name>
</gene>
<dbReference type="InterPro" id="IPR008271">
    <property type="entry name" value="Ser/Thr_kinase_AS"/>
</dbReference>
<feature type="region of interest" description="Disordered" evidence="1">
    <location>
        <begin position="1"/>
        <end position="21"/>
    </location>
</feature>
<dbReference type="PROSITE" id="PS50011">
    <property type="entry name" value="PROTEIN_KINASE_DOM"/>
    <property type="match status" value="1"/>
</dbReference>
<reference evidence="3 4" key="1">
    <citation type="submission" date="2014-04" db="EMBL/GenBank/DDBJ databases">
        <authorList>
            <consortium name="DOE Joint Genome Institute"/>
            <person name="Kuo A."/>
            <person name="Girlanda M."/>
            <person name="Perotto S."/>
            <person name="Kohler A."/>
            <person name="Nagy L.G."/>
            <person name="Floudas D."/>
            <person name="Copeland A."/>
            <person name="Barry K.W."/>
            <person name="Cichocki N."/>
            <person name="Veneault-Fourrey C."/>
            <person name="LaButti K."/>
            <person name="Lindquist E.A."/>
            <person name="Lipzen A."/>
            <person name="Lundell T."/>
            <person name="Morin E."/>
            <person name="Murat C."/>
            <person name="Sun H."/>
            <person name="Tunlid A."/>
            <person name="Henrissat B."/>
            <person name="Grigoriev I.V."/>
            <person name="Hibbett D.S."/>
            <person name="Martin F."/>
            <person name="Nordberg H.P."/>
            <person name="Cantor M.N."/>
            <person name="Hua S.X."/>
        </authorList>
    </citation>
    <scope>NUCLEOTIDE SEQUENCE [LARGE SCALE GENOMIC DNA]</scope>
    <source>
        <strain evidence="3 4">MUT 4182</strain>
    </source>
</reference>
<dbReference type="InterPro" id="IPR000719">
    <property type="entry name" value="Prot_kinase_dom"/>
</dbReference>
<dbReference type="AlphaFoldDB" id="A0A0C3QFH1"/>
<dbReference type="SUPFAM" id="SSF56112">
    <property type="entry name" value="Protein kinase-like (PK-like)"/>
    <property type="match status" value="1"/>
</dbReference>
<dbReference type="OrthoDB" id="4062651at2759"/>
<dbReference type="GO" id="GO:0004672">
    <property type="term" value="F:protein kinase activity"/>
    <property type="evidence" value="ECO:0007669"/>
    <property type="project" value="InterPro"/>
</dbReference>
<dbReference type="EMBL" id="KN822975">
    <property type="protein sequence ID" value="KIO30165.1"/>
    <property type="molecule type" value="Genomic_DNA"/>
</dbReference>
<evidence type="ECO:0000256" key="1">
    <source>
        <dbReference type="SAM" id="MobiDB-lite"/>
    </source>
</evidence>
<organism evidence="3 4">
    <name type="scientific">Tulasnella calospora MUT 4182</name>
    <dbReference type="NCBI Taxonomy" id="1051891"/>
    <lineage>
        <taxon>Eukaryota</taxon>
        <taxon>Fungi</taxon>
        <taxon>Dikarya</taxon>
        <taxon>Basidiomycota</taxon>
        <taxon>Agaricomycotina</taxon>
        <taxon>Agaricomycetes</taxon>
        <taxon>Cantharellales</taxon>
        <taxon>Tulasnellaceae</taxon>
        <taxon>Tulasnella</taxon>
    </lineage>
</organism>
<reference evidence="4" key="2">
    <citation type="submission" date="2015-01" db="EMBL/GenBank/DDBJ databases">
        <title>Evolutionary Origins and Diversification of the Mycorrhizal Mutualists.</title>
        <authorList>
            <consortium name="DOE Joint Genome Institute"/>
            <consortium name="Mycorrhizal Genomics Consortium"/>
            <person name="Kohler A."/>
            <person name="Kuo A."/>
            <person name="Nagy L.G."/>
            <person name="Floudas D."/>
            <person name="Copeland A."/>
            <person name="Barry K.W."/>
            <person name="Cichocki N."/>
            <person name="Veneault-Fourrey C."/>
            <person name="LaButti K."/>
            <person name="Lindquist E.A."/>
            <person name="Lipzen A."/>
            <person name="Lundell T."/>
            <person name="Morin E."/>
            <person name="Murat C."/>
            <person name="Riley R."/>
            <person name="Ohm R."/>
            <person name="Sun H."/>
            <person name="Tunlid A."/>
            <person name="Henrissat B."/>
            <person name="Grigoriev I.V."/>
            <person name="Hibbett D.S."/>
            <person name="Martin F."/>
        </authorList>
    </citation>
    <scope>NUCLEOTIDE SEQUENCE [LARGE SCALE GENOMIC DNA]</scope>
    <source>
        <strain evidence="4">MUT 4182</strain>
    </source>
</reference>
<dbReference type="Gene3D" id="1.10.510.10">
    <property type="entry name" value="Transferase(Phosphotransferase) domain 1"/>
    <property type="match status" value="1"/>
</dbReference>
<keyword evidence="4" id="KW-1185">Reference proteome</keyword>
<dbReference type="InterPro" id="IPR050167">
    <property type="entry name" value="Ser_Thr_protein_kinase"/>
</dbReference>
<accession>A0A0C3QFH1</accession>
<dbReference type="SMART" id="SM00220">
    <property type="entry name" value="S_TKc"/>
    <property type="match status" value="1"/>
</dbReference>
<dbReference type="GO" id="GO:0005524">
    <property type="term" value="F:ATP binding"/>
    <property type="evidence" value="ECO:0007669"/>
    <property type="project" value="InterPro"/>
</dbReference>
<sequence length="363" mass="40730">MQVPSCPKVRAKRVRTPPTTSPFRFSGCQNGLHPCRSVYRNRPRIAPRAVLDFLSPELRIDPERIRTIPNSRTMHGGKADVEKALLLPGDRCPERGSRHVALKKLRFDEDTDDRRTLAPFVHEVAVLSHLRHKNVVKFLGFVEDSDKGIAWIVLSWEVNGTLRDYIQSEDRSFGVRLSLILDVICGVLYLHSRDHPICHGDLKSVNILVGYNGRAVLSDFGSARAIEQDIIEELHDGAHLFSPAAAADPQPQIHLGDDDKSTSLSGPAWTLRWAAPELLKGALPSLKSDIWALGWICWEVLTGKLPFYHAPTGTHVVLDIMSGHLPGLWYWGNYSPIHTLITFMTRCWTIDPNFRPSLDVLIG</sequence>
<feature type="domain" description="Protein kinase" evidence="2">
    <location>
        <begin position="67"/>
        <end position="363"/>
    </location>
</feature>
<name>A0A0C3QFH1_9AGAM</name>
<dbReference type="PANTHER" id="PTHR23257">
    <property type="entry name" value="SERINE-THREONINE PROTEIN KINASE"/>
    <property type="match status" value="1"/>
</dbReference>
<dbReference type="HOGENOM" id="CLU_000288_7_18_1"/>
<evidence type="ECO:0000313" key="3">
    <source>
        <dbReference type="EMBL" id="KIO30165.1"/>
    </source>
</evidence>
<dbReference type="Proteomes" id="UP000054248">
    <property type="component" value="Unassembled WGS sequence"/>
</dbReference>
<dbReference type="Pfam" id="PF00069">
    <property type="entry name" value="Pkinase"/>
    <property type="match status" value="1"/>
</dbReference>
<protein>
    <recommendedName>
        <fullName evidence="2">Protein kinase domain-containing protein</fullName>
    </recommendedName>
</protein>
<dbReference type="PROSITE" id="PS00108">
    <property type="entry name" value="PROTEIN_KINASE_ST"/>
    <property type="match status" value="1"/>
</dbReference>
<proteinExistence type="predicted"/>